<keyword evidence="2 4" id="KW-0863">Zinc-finger</keyword>
<accession>A0AA39URD4</accession>
<keyword evidence="10" id="KW-1185">Reference proteome</keyword>
<dbReference type="PROSITE" id="PS50235">
    <property type="entry name" value="USP_3"/>
    <property type="match status" value="1"/>
</dbReference>
<comment type="caution">
    <text evidence="9">The sequence shown here is derived from an EMBL/GenBank/DDBJ whole genome shotgun (WGS) entry which is preliminary data.</text>
</comment>
<dbReference type="PROSITE" id="PS00973">
    <property type="entry name" value="USP_2"/>
    <property type="match status" value="1"/>
</dbReference>
<dbReference type="Pfam" id="PF00443">
    <property type="entry name" value="UCH"/>
    <property type="match status" value="1"/>
</dbReference>
<dbReference type="PROSITE" id="PS50271">
    <property type="entry name" value="ZF_UBP"/>
    <property type="match status" value="1"/>
</dbReference>
<dbReference type="EMBL" id="JAUEPU010000022">
    <property type="protein sequence ID" value="KAK0494069.1"/>
    <property type="molecule type" value="Genomic_DNA"/>
</dbReference>
<evidence type="ECO:0000259" key="7">
    <source>
        <dbReference type="PROSITE" id="PS50235"/>
    </source>
</evidence>
<dbReference type="GO" id="GO:0004843">
    <property type="term" value="F:cysteine-type deubiquitinase activity"/>
    <property type="evidence" value="ECO:0007669"/>
    <property type="project" value="UniProtKB-UniRule"/>
</dbReference>
<dbReference type="Gene3D" id="3.30.40.10">
    <property type="entry name" value="Zinc/RING finger domain, C3HC4 (zinc finger)"/>
    <property type="match status" value="1"/>
</dbReference>
<dbReference type="Proteomes" id="UP001175228">
    <property type="component" value="Unassembled WGS sequence"/>
</dbReference>
<keyword evidence="6" id="KW-0175">Coiled coil</keyword>
<keyword evidence="3" id="KW-0862">Zinc</keyword>
<organism evidence="9 10">
    <name type="scientific">Armillaria luteobubalina</name>
    <dbReference type="NCBI Taxonomy" id="153913"/>
    <lineage>
        <taxon>Eukaryota</taxon>
        <taxon>Fungi</taxon>
        <taxon>Dikarya</taxon>
        <taxon>Basidiomycota</taxon>
        <taxon>Agaricomycotina</taxon>
        <taxon>Agaricomycetes</taxon>
        <taxon>Agaricomycetidae</taxon>
        <taxon>Agaricales</taxon>
        <taxon>Marasmiineae</taxon>
        <taxon>Physalacriaceae</taxon>
        <taxon>Armillaria</taxon>
    </lineage>
</organism>
<keyword evidence="5" id="KW-0378">Hydrolase</keyword>
<dbReference type="PANTHER" id="PTHR24006:SF937">
    <property type="entry name" value="UBIQUITIN CARBOXYL-TERMINAL HYDROLASE"/>
    <property type="match status" value="1"/>
</dbReference>
<evidence type="ECO:0000313" key="10">
    <source>
        <dbReference type="Proteomes" id="UP001175228"/>
    </source>
</evidence>
<evidence type="ECO:0000259" key="8">
    <source>
        <dbReference type="PROSITE" id="PS50271"/>
    </source>
</evidence>
<name>A0AA39URD4_9AGAR</name>
<keyword evidence="5" id="KW-0833">Ubl conjugation pathway</keyword>
<protein>
    <recommendedName>
        <fullName evidence="5">Ubiquitin carboxyl-terminal hydrolase</fullName>
        <ecNumber evidence="5">3.4.19.12</ecNumber>
    </recommendedName>
</protein>
<dbReference type="PANTHER" id="PTHR24006">
    <property type="entry name" value="UBIQUITIN CARBOXYL-TERMINAL HYDROLASE"/>
    <property type="match status" value="1"/>
</dbReference>
<dbReference type="InterPro" id="IPR001607">
    <property type="entry name" value="Znf_UBP"/>
</dbReference>
<comment type="catalytic activity">
    <reaction evidence="5">
        <text>Thiol-dependent hydrolysis of ester, thioester, amide, peptide and isopeptide bonds formed by the C-terminal Gly of ubiquitin (a 76-residue protein attached to proteins as an intracellular targeting signal).</text>
        <dbReference type="EC" id="3.4.19.12"/>
    </reaction>
</comment>
<evidence type="ECO:0000256" key="4">
    <source>
        <dbReference type="PROSITE-ProRule" id="PRU00502"/>
    </source>
</evidence>
<dbReference type="InterPro" id="IPR038765">
    <property type="entry name" value="Papain-like_cys_pep_sf"/>
</dbReference>
<gene>
    <name evidence="9" type="ORF">EDD18DRAFT_1288906</name>
</gene>
<sequence length="540" mass="61332">MASDLEAALEEIEECSHIAAALADESIVSRYKKFVSWNVHQYQVVRSNAKRRKISAPSCGICETLLSRPFVCLHCSFAGCWTHILDHLTDAEHLFCVDPNSGSVFCSDSDCMDMVYNAKLEAIYLATVISAEEKETRYQVSKRSREPFVAWAPSDSELKELEGSLPISCQARRGLLNLGQTCFLNVVLQCLVHNPLIRNYFLGDKHNVKGCKIEDCSCCEMDKLFTEIYSLDTAPYGPSSFLATTWMKSPDLAGYAQHDAHEFFISVLNHIHSNSRGSTNVSCNCIIHSTFAGQLQSDVKCERCNNVTSTNDPMLDISLELKDETTLYGCLKRFTQSEKLGSKEYNCGKCNKSSREVSKRMSISKLPPVLSFQFKRFEHKTSDKPTARKLDTPVRFPATINMAPFTSIALKENEKENNYTSVPRSFGPEVMYEYDLFAVINHEGQISNGHYTNFARFGSEWYRFDDDKVTHSSLNACLDSRAYMCFYVKRHLDYQPHTRPTYVLTRETEAVREKELEREKEAARLKEADRELDDALLAVI</sequence>
<evidence type="ECO:0000256" key="5">
    <source>
        <dbReference type="RuleBase" id="RU366025"/>
    </source>
</evidence>
<dbReference type="EC" id="3.4.19.12" evidence="5"/>
<feature type="domain" description="USP" evidence="7">
    <location>
        <begin position="173"/>
        <end position="490"/>
    </location>
</feature>
<dbReference type="Pfam" id="PF02148">
    <property type="entry name" value="zf-UBP"/>
    <property type="match status" value="1"/>
</dbReference>
<evidence type="ECO:0000256" key="2">
    <source>
        <dbReference type="ARBA" id="ARBA00022771"/>
    </source>
</evidence>
<dbReference type="GO" id="GO:0005829">
    <property type="term" value="C:cytosol"/>
    <property type="evidence" value="ECO:0007669"/>
    <property type="project" value="TreeGrafter"/>
</dbReference>
<dbReference type="GO" id="GO:0008270">
    <property type="term" value="F:zinc ion binding"/>
    <property type="evidence" value="ECO:0007669"/>
    <property type="project" value="UniProtKB-KW"/>
</dbReference>
<dbReference type="GO" id="GO:0006508">
    <property type="term" value="P:proteolysis"/>
    <property type="evidence" value="ECO:0007669"/>
    <property type="project" value="UniProtKB-KW"/>
</dbReference>
<evidence type="ECO:0000313" key="9">
    <source>
        <dbReference type="EMBL" id="KAK0494069.1"/>
    </source>
</evidence>
<keyword evidence="5" id="KW-0645">Protease</keyword>
<evidence type="ECO:0000256" key="1">
    <source>
        <dbReference type="ARBA" id="ARBA00022723"/>
    </source>
</evidence>
<dbReference type="Gene3D" id="3.90.70.10">
    <property type="entry name" value="Cysteine proteinases"/>
    <property type="match status" value="1"/>
</dbReference>
<evidence type="ECO:0000256" key="3">
    <source>
        <dbReference type="ARBA" id="ARBA00022833"/>
    </source>
</evidence>
<feature type="domain" description="UBP-type" evidence="8">
    <location>
        <begin position="36"/>
        <end position="134"/>
    </location>
</feature>
<dbReference type="InterPro" id="IPR028889">
    <property type="entry name" value="USP"/>
</dbReference>
<keyword evidence="5" id="KW-0788">Thiol protease</keyword>
<reference evidence="9" key="1">
    <citation type="submission" date="2023-06" db="EMBL/GenBank/DDBJ databases">
        <authorList>
            <consortium name="Lawrence Berkeley National Laboratory"/>
            <person name="Ahrendt S."/>
            <person name="Sahu N."/>
            <person name="Indic B."/>
            <person name="Wong-Bajracharya J."/>
            <person name="Merenyi Z."/>
            <person name="Ke H.-M."/>
            <person name="Monk M."/>
            <person name="Kocsube S."/>
            <person name="Drula E."/>
            <person name="Lipzen A."/>
            <person name="Balint B."/>
            <person name="Henrissat B."/>
            <person name="Andreopoulos B."/>
            <person name="Martin F.M."/>
            <person name="Harder C.B."/>
            <person name="Rigling D."/>
            <person name="Ford K.L."/>
            <person name="Foster G.D."/>
            <person name="Pangilinan J."/>
            <person name="Papanicolaou A."/>
            <person name="Barry K."/>
            <person name="LaButti K."/>
            <person name="Viragh M."/>
            <person name="Koriabine M."/>
            <person name="Yan M."/>
            <person name="Riley R."/>
            <person name="Champramary S."/>
            <person name="Plett K.L."/>
            <person name="Tsai I.J."/>
            <person name="Slot J."/>
            <person name="Sipos G."/>
            <person name="Plett J."/>
            <person name="Nagy L.G."/>
            <person name="Grigoriev I.V."/>
        </authorList>
    </citation>
    <scope>NUCLEOTIDE SEQUENCE</scope>
    <source>
        <strain evidence="9">HWK02</strain>
    </source>
</reference>
<dbReference type="InterPro" id="IPR001394">
    <property type="entry name" value="Peptidase_C19_UCH"/>
</dbReference>
<keyword evidence="1" id="KW-0479">Metal-binding</keyword>
<dbReference type="GO" id="GO:0016579">
    <property type="term" value="P:protein deubiquitination"/>
    <property type="evidence" value="ECO:0007669"/>
    <property type="project" value="InterPro"/>
</dbReference>
<proteinExistence type="inferred from homology"/>
<dbReference type="InterPro" id="IPR018200">
    <property type="entry name" value="USP_CS"/>
</dbReference>
<dbReference type="SUPFAM" id="SSF54001">
    <property type="entry name" value="Cysteine proteinases"/>
    <property type="match status" value="1"/>
</dbReference>
<dbReference type="SUPFAM" id="SSF57850">
    <property type="entry name" value="RING/U-box"/>
    <property type="match status" value="1"/>
</dbReference>
<dbReference type="InterPro" id="IPR050164">
    <property type="entry name" value="Peptidase_C19"/>
</dbReference>
<feature type="coiled-coil region" evidence="6">
    <location>
        <begin position="511"/>
        <end position="538"/>
    </location>
</feature>
<dbReference type="AlphaFoldDB" id="A0AA39URD4"/>
<dbReference type="GO" id="GO:0005634">
    <property type="term" value="C:nucleus"/>
    <property type="evidence" value="ECO:0007669"/>
    <property type="project" value="TreeGrafter"/>
</dbReference>
<dbReference type="InterPro" id="IPR013083">
    <property type="entry name" value="Znf_RING/FYVE/PHD"/>
</dbReference>
<dbReference type="PROSITE" id="PS00972">
    <property type="entry name" value="USP_1"/>
    <property type="match status" value="1"/>
</dbReference>
<comment type="similarity">
    <text evidence="5">Belongs to the peptidase C19 family.</text>
</comment>
<evidence type="ECO:0000256" key="6">
    <source>
        <dbReference type="SAM" id="Coils"/>
    </source>
</evidence>